<protein>
    <submittedName>
        <fullName evidence="2">Uncharacterized protein</fullName>
    </submittedName>
</protein>
<evidence type="ECO:0000313" key="3">
    <source>
        <dbReference type="Proteomes" id="UP000799539"/>
    </source>
</evidence>
<dbReference type="AlphaFoldDB" id="A0A6A6FJW8"/>
<reference evidence="2" key="1">
    <citation type="journal article" date="2020" name="Stud. Mycol.">
        <title>101 Dothideomycetes genomes: a test case for predicting lifestyles and emergence of pathogens.</title>
        <authorList>
            <person name="Haridas S."/>
            <person name="Albert R."/>
            <person name="Binder M."/>
            <person name="Bloem J."/>
            <person name="Labutti K."/>
            <person name="Salamov A."/>
            <person name="Andreopoulos B."/>
            <person name="Baker S."/>
            <person name="Barry K."/>
            <person name="Bills G."/>
            <person name="Bluhm B."/>
            <person name="Cannon C."/>
            <person name="Castanera R."/>
            <person name="Culley D."/>
            <person name="Daum C."/>
            <person name="Ezra D."/>
            <person name="Gonzalez J."/>
            <person name="Henrissat B."/>
            <person name="Kuo A."/>
            <person name="Liang C."/>
            <person name="Lipzen A."/>
            <person name="Lutzoni F."/>
            <person name="Magnuson J."/>
            <person name="Mondo S."/>
            <person name="Nolan M."/>
            <person name="Ohm R."/>
            <person name="Pangilinan J."/>
            <person name="Park H.-J."/>
            <person name="Ramirez L."/>
            <person name="Alfaro M."/>
            <person name="Sun H."/>
            <person name="Tritt A."/>
            <person name="Yoshinaga Y."/>
            <person name="Zwiers L.-H."/>
            <person name="Turgeon B."/>
            <person name="Goodwin S."/>
            <person name="Spatafora J."/>
            <person name="Crous P."/>
            <person name="Grigoriev I."/>
        </authorList>
    </citation>
    <scope>NUCLEOTIDE SEQUENCE</scope>
    <source>
        <strain evidence="2">SCOH1-5</strain>
    </source>
</reference>
<organism evidence="2 3">
    <name type="scientific">Cercospora zeae-maydis SCOH1-5</name>
    <dbReference type="NCBI Taxonomy" id="717836"/>
    <lineage>
        <taxon>Eukaryota</taxon>
        <taxon>Fungi</taxon>
        <taxon>Dikarya</taxon>
        <taxon>Ascomycota</taxon>
        <taxon>Pezizomycotina</taxon>
        <taxon>Dothideomycetes</taxon>
        <taxon>Dothideomycetidae</taxon>
        <taxon>Mycosphaerellales</taxon>
        <taxon>Mycosphaerellaceae</taxon>
        <taxon>Cercospora</taxon>
    </lineage>
</organism>
<dbReference type="Proteomes" id="UP000799539">
    <property type="component" value="Unassembled WGS sequence"/>
</dbReference>
<gene>
    <name evidence="2" type="ORF">CERZMDRAFT_83718</name>
</gene>
<proteinExistence type="predicted"/>
<feature type="region of interest" description="Disordered" evidence="1">
    <location>
        <begin position="137"/>
        <end position="165"/>
    </location>
</feature>
<name>A0A6A6FJW8_9PEZI</name>
<evidence type="ECO:0000313" key="2">
    <source>
        <dbReference type="EMBL" id="KAF2213574.1"/>
    </source>
</evidence>
<dbReference type="EMBL" id="ML992670">
    <property type="protein sequence ID" value="KAF2213574.1"/>
    <property type="molecule type" value="Genomic_DNA"/>
</dbReference>
<sequence>MSSPWLDDETRVDLPSSTNMSILLVVIPFIPPVHIELSQSDGQRGMISVGMHYAVQWQPRGPLLAELMSVAVAHCTSLHLEHDHEHALPIICLLHDTDGQFLTDTGHHLFRGSNDEITICATQESRKVTASTLGTRPLRSKRQTPSDTKAVCGSSGRGACPQHSPFRDRISIHIK</sequence>
<keyword evidence="3" id="KW-1185">Reference proteome</keyword>
<accession>A0A6A6FJW8</accession>
<evidence type="ECO:0000256" key="1">
    <source>
        <dbReference type="SAM" id="MobiDB-lite"/>
    </source>
</evidence>